<reference evidence="2 3" key="1">
    <citation type="journal article" date="2013" name="Proc. Natl. Acad. Sci. U.S.A.">
        <title>The king cobra genome reveals dynamic gene evolution and adaptation in the snake venom system.</title>
        <authorList>
            <person name="Vonk F.J."/>
            <person name="Casewell N.R."/>
            <person name="Henkel C.V."/>
            <person name="Heimberg A.M."/>
            <person name="Jansen H.J."/>
            <person name="McCleary R.J."/>
            <person name="Kerkkamp H.M."/>
            <person name="Vos R.A."/>
            <person name="Guerreiro I."/>
            <person name="Calvete J.J."/>
            <person name="Wuster W."/>
            <person name="Woods A.E."/>
            <person name="Logan J.M."/>
            <person name="Harrison R.A."/>
            <person name="Castoe T.A."/>
            <person name="de Koning A.P."/>
            <person name="Pollock D.D."/>
            <person name="Yandell M."/>
            <person name="Calderon D."/>
            <person name="Renjifo C."/>
            <person name="Currier R.B."/>
            <person name="Salgado D."/>
            <person name="Pla D."/>
            <person name="Sanz L."/>
            <person name="Hyder A.S."/>
            <person name="Ribeiro J.M."/>
            <person name="Arntzen J.W."/>
            <person name="van den Thillart G.E."/>
            <person name="Boetzer M."/>
            <person name="Pirovano W."/>
            <person name="Dirks R.P."/>
            <person name="Spaink H.P."/>
            <person name="Duboule D."/>
            <person name="McGlinn E."/>
            <person name="Kini R.M."/>
            <person name="Richardson M.K."/>
        </authorList>
    </citation>
    <scope>NUCLEOTIDE SEQUENCE</scope>
    <source>
        <tissue evidence="2">Blood</tissue>
    </source>
</reference>
<evidence type="ECO:0000313" key="3">
    <source>
        <dbReference type="Proteomes" id="UP000018936"/>
    </source>
</evidence>
<accession>V8N3T4</accession>
<proteinExistence type="predicted"/>
<feature type="region of interest" description="Disordered" evidence="1">
    <location>
        <begin position="1"/>
        <end position="72"/>
    </location>
</feature>
<dbReference type="EMBL" id="AZIM01027717">
    <property type="protein sequence ID" value="ETE56323.1"/>
    <property type="molecule type" value="Genomic_DNA"/>
</dbReference>
<protein>
    <submittedName>
        <fullName evidence="2">Uncharacterized protein</fullName>
    </submittedName>
</protein>
<feature type="non-terminal residue" evidence="2">
    <location>
        <position position="1"/>
    </location>
</feature>
<keyword evidence="3" id="KW-1185">Reference proteome</keyword>
<organism evidence="2 3">
    <name type="scientific">Ophiophagus hannah</name>
    <name type="common">King cobra</name>
    <name type="synonym">Naja hannah</name>
    <dbReference type="NCBI Taxonomy" id="8665"/>
    <lineage>
        <taxon>Eukaryota</taxon>
        <taxon>Metazoa</taxon>
        <taxon>Chordata</taxon>
        <taxon>Craniata</taxon>
        <taxon>Vertebrata</taxon>
        <taxon>Euteleostomi</taxon>
        <taxon>Lepidosauria</taxon>
        <taxon>Squamata</taxon>
        <taxon>Bifurcata</taxon>
        <taxon>Unidentata</taxon>
        <taxon>Episquamata</taxon>
        <taxon>Toxicofera</taxon>
        <taxon>Serpentes</taxon>
        <taxon>Colubroidea</taxon>
        <taxon>Elapidae</taxon>
        <taxon>Elapinae</taxon>
        <taxon>Ophiophagus</taxon>
    </lineage>
</organism>
<comment type="caution">
    <text evidence="2">The sequence shown here is derived from an EMBL/GenBank/DDBJ whole genome shotgun (WGS) entry which is preliminary data.</text>
</comment>
<sequence length="120" mass="14213">MKRERTGRGKERKKERKRAEIGRKEGRKEGKREREKETETERERESRDSEGRKEKKEGRRRAAAAAEAEPASIRLPAGCLSSPWNSLLFAFLYWFGVKLRLWQQNVERMRPERIDLLSQG</sequence>
<gene>
    <name evidence="2" type="ORF">L345_17966</name>
</gene>
<dbReference type="AlphaFoldDB" id="V8N3T4"/>
<evidence type="ECO:0000256" key="1">
    <source>
        <dbReference type="SAM" id="MobiDB-lite"/>
    </source>
</evidence>
<evidence type="ECO:0000313" key="2">
    <source>
        <dbReference type="EMBL" id="ETE56323.1"/>
    </source>
</evidence>
<feature type="compositionally biased region" description="Basic and acidic residues" evidence="1">
    <location>
        <begin position="17"/>
        <end position="57"/>
    </location>
</feature>
<name>V8N3T4_OPHHA</name>
<dbReference type="Proteomes" id="UP000018936">
    <property type="component" value="Unassembled WGS sequence"/>
</dbReference>